<proteinExistence type="predicted"/>
<dbReference type="EMBL" id="CP017147">
    <property type="protein sequence ID" value="AOO80876.1"/>
    <property type="molecule type" value="Genomic_DNA"/>
</dbReference>
<dbReference type="KEGG" id="bvv:BHK69_10755"/>
<sequence length="165" mass="18820">MTRQFVFQAIELAIHALLCGLLDLRLSLDGDGDLVGVQVERQVRVRRGRKPHEPFVKLRPEHTTLRRYKRCSSLQLKQMKDDGSALVENQAIAFQHRHEPIWVQGAIGWIAARTFVQIDERKFVFSADFFKNNMGGEADKAGVIMKSQHPDLAIRDGLKLAFPED</sequence>
<dbReference type="Proteomes" id="UP000094969">
    <property type="component" value="Chromosome"/>
</dbReference>
<reference evidence="1 2" key="1">
    <citation type="journal article" date="2015" name="Antonie Van Leeuwenhoek">
        <title>Bosea vaviloviae sp. nov., a new species of slow-growing rhizobia isolated from nodules of the relict species Vavilovia formosa (Stev.) Fed.</title>
        <authorList>
            <person name="Safronova V.I."/>
            <person name="Kuznetsova I.G."/>
            <person name="Sazanova A.L."/>
            <person name="Kimeklis A.K."/>
            <person name="Belimov A.A."/>
            <person name="Andronov E.E."/>
            <person name="Pinaev A.G."/>
            <person name="Chizhevskaya E.P."/>
            <person name="Pukhaev A.R."/>
            <person name="Popov K.P."/>
            <person name="Willems A."/>
            <person name="Tikhonovich I.A."/>
        </authorList>
    </citation>
    <scope>NUCLEOTIDE SEQUENCE [LARGE SCALE GENOMIC DNA]</scope>
    <source>
        <strain evidence="1 2">Vaf18</strain>
    </source>
</reference>
<evidence type="ECO:0000313" key="1">
    <source>
        <dbReference type="EMBL" id="AOO80876.1"/>
    </source>
</evidence>
<gene>
    <name evidence="1" type="ORF">BHK69_10755</name>
</gene>
<protein>
    <submittedName>
        <fullName evidence="1">Uncharacterized protein</fullName>
    </submittedName>
</protein>
<name>A0A1D7U0J3_9HYPH</name>
<keyword evidence="2" id="KW-1185">Reference proteome</keyword>
<dbReference type="AlphaFoldDB" id="A0A1D7U0J3"/>
<organism evidence="1 2">
    <name type="scientific">Bosea vaviloviae</name>
    <dbReference type="NCBI Taxonomy" id="1526658"/>
    <lineage>
        <taxon>Bacteria</taxon>
        <taxon>Pseudomonadati</taxon>
        <taxon>Pseudomonadota</taxon>
        <taxon>Alphaproteobacteria</taxon>
        <taxon>Hyphomicrobiales</taxon>
        <taxon>Boseaceae</taxon>
        <taxon>Bosea</taxon>
    </lineage>
</organism>
<evidence type="ECO:0000313" key="2">
    <source>
        <dbReference type="Proteomes" id="UP000094969"/>
    </source>
</evidence>
<accession>A0A1D7U0J3</accession>